<gene>
    <name evidence="3" type="ORF">ACFFK8_01360</name>
</gene>
<dbReference type="RefSeq" id="WP_027952072.1">
    <property type="nucleotide sequence ID" value="NZ_JADU01000011.1"/>
</dbReference>
<dbReference type="CDD" id="cd20736">
    <property type="entry name" value="PoNe_Nuclease"/>
    <property type="match status" value="1"/>
</dbReference>
<reference evidence="3 4" key="1">
    <citation type="submission" date="2024-09" db="EMBL/GenBank/DDBJ databases">
        <authorList>
            <person name="Sun Q."/>
            <person name="Mori K."/>
        </authorList>
    </citation>
    <scope>NUCLEOTIDE SEQUENCE [LARGE SCALE GENOMIC DNA]</scope>
    <source>
        <strain evidence="3 4">ATCC 51272</strain>
    </source>
</reference>
<organism evidence="3 4">
    <name type="scientific">Hallella seregens ATCC 51272</name>
    <dbReference type="NCBI Taxonomy" id="1336250"/>
    <lineage>
        <taxon>Bacteria</taxon>
        <taxon>Pseudomonadati</taxon>
        <taxon>Bacteroidota</taxon>
        <taxon>Bacteroidia</taxon>
        <taxon>Bacteroidales</taxon>
        <taxon>Prevotellaceae</taxon>
        <taxon>Hallella</taxon>
    </lineage>
</organism>
<name>A0ABV5ZGK3_9BACT</name>
<dbReference type="SUPFAM" id="SSF52980">
    <property type="entry name" value="Restriction endonuclease-like"/>
    <property type="match status" value="1"/>
</dbReference>
<evidence type="ECO:0000256" key="2">
    <source>
        <dbReference type="HAMAP-Rule" id="MF_00048"/>
    </source>
</evidence>
<dbReference type="Proteomes" id="UP001589688">
    <property type="component" value="Unassembled WGS sequence"/>
</dbReference>
<dbReference type="HAMAP" id="MF_00048">
    <property type="entry name" value="UPF0102"/>
    <property type="match status" value="1"/>
</dbReference>
<dbReference type="InterPro" id="IPR011335">
    <property type="entry name" value="Restrct_endonuc-II-like"/>
</dbReference>
<accession>A0ABV5ZGK3</accession>
<dbReference type="InterPro" id="IPR003509">
    <property type="entry name" value="UPF0102_YraN-like"/>
</dbReference>
<evidence type="ECO:0000313" key="3">
    <source>
        <dbReference type="EMBL" id="MFB9896503.1"/>
    </source>
</evidence>
<dbReference type="InterPro" id="IPR011856">
    <property type="entry name" value="tRNA_endonuc-like_dom_sf"/>
</dbReference>
<dbReference type="EMBL" id="JBHLZF010000001">
    <property type="protein sequence ID" value="MFB9896503.1"/>
    <property type="molecule type" value="Genomic_DNA"/>
</dbReference>
<dbReference type="Gene3D" id="3.40.1350.10">
    <property type="match status" value="1"/>
</dbReference>
<proteinExistence type="inferred from homology"/>
<comment type="caution">
    <text evidence="3">The sequence shown here is derived from an EMBL/GenBank/DDBJ whole genome shotgun (WGS) entry which is preliminary data.</text>
</comment>
<comment type="similarity">
    <text evidence="1 2">Belongs to the UPF0102 family.</text>
</comment>
<evidence type="ECO:0000313" key="4">
    <source>
        <dbReference type="Proteomes" id="UP001589688"/>
    </source>
</evidence>
<keyword evidence="4" id="KW-1185">Reference proteome</keyword>
<sequence>MAEHNEVGKWGEAFAADYLRQQGYVILERDWRSGPSHRDIDIICKSPDGRTVVFVEVKTRSAEQLRDPEQAVNLRKMRHIGLAADCYVKQCHVVEHLRFDIITIVGRKGGADIQLHHLQDAFNPLLV</sequence>
<dbReference type="PANTHER" id="PTHR34039">
    <property type="entry name" value="UPF0102 PROTEIN YRAN"/>
    <property type="match status" value="1"/>
</dbReference>
<dbReference type="PANTHER" id="PTHR34039:SF1">
    <property type="entry name" value="UPF0102 PROTEIN YRAN"/>
    <property type="match status" value="1"/>
</dbReference>
<evidence type="ECO:0000256" key="1">
    <source>
        <dbReference type="ARBA" id="ARBA00006738"/>
    </source>
</evidence>
<protein>
    <recommendedName>
        <fullName evidence="2">UPF0102 protein ACFFK8_01360</fullName>
    </recommendedName>
</protein>
<dbReference type="Pfam" id="PF02021">
    <property type="entry name" value="UPF0102"/>
    <property type="match status" value="1"/>
</dbReference>